<dbReference type="PATRIC" id="fig|717774.3.peg.1699"/>
<dbReference type="InterPro" id="IPR005636">
    <property type="entry name" value="DTW"/>
</dbReference>
<dbReference type="PANTHER" id="PTHR21392">
    <property type="entry name" value="TRNA-URIDINE AMINOCARBOXYPROPYLTRANSFERASE 2"/>
    <property type="match status" value="1"/>
</dbReference>
<dbReference type="HOGENOM" id="CLU_066458_1_0_6"/>
<sequence>MIKHTPHTVDILRNDCATRSKRPFVARGSSVTRCPSCLMAENACFCDERRPTTSPVDFILLYHRDEIFKPTNSGRLIADLFPEQTKAYLWSRTEPDKALLKRLSDLNGKVTILYPETARRISENSIIESEKSAFLERSQQHTFIILDGTWKQASKMLHQSRWLDSIPTLGMSEAQQRTFLVRHSGHEMQFATAEVVSMLLAQLALPVESDQLLSYYQMFNRRCLKSRKRGNDL</sequence>
<dbReference type="eggNOG" id="COG3148">
    <property type="taxonomic scope" value="Bacteria"/>
</dbReference>
<organism evidence="6 7">
    <name type="scientific">Marinomonas mediterranea (strain ATCC 700492 / JCM 21426 / NBRC 103028 / MMB-1)</name>
    <dbReference type="NCBI Taxonomy" id="717774"/>
    <lineage>
        <taxon>Bacteria</taxon>
        <taxon>Pseudomonadati</taxon>
        <taxon>Pseudomonadota</taxon>
        <taxon>Gammaproteobacteria</taxon>
        <taxon>Oceanospirillales</taxon>
        <taxon>Oceanospirillaceae</taxon>
        <taxon>Marinomonas</taxon>
    </lineage>
</organism>
<name>F2JZP5_MARM1</name>
<dbReference type="Proteomes" id="UP000001062">
    <property type="component" value="Chromosome"/>
</dbReference>
<evidence type="ECO:0000256" key="2">
    <source>
        <dbReference type="ARBA" id="ARBA00022679"/>
    </source>
</evidence>
<dbReference type="OrthoDB" id="370626at2"/>
<keyword evidence="2" id="KW-0808">Transferase</keyword>
<gene>
    <name evidence="6" type="ordered locus">Marme_1636</name>
</gene>
<dbReference type="InterPro" id="IPR039262">
    <property type="entry name" value="DTWD2/TAPT"/>
</dbReference>
<dbReference type="STRING" id="717774.Marme_1636"/>
<proteinExistence type="predicted"/>
<evidence type="ECO:0000256" key="1">
    <source>
        <dbReference type="ARBA" id="ARBA00012386"/>
    </source>
</evidence>
<dbReference type="EC" id="2.5.1.25" evidence="1"/>
<dbReference type="AlphaFoldDB" id="F2JZP5"/>
<dbReference type="PANTHER" id="PTHR21392:SF1">
    <property type="entry name" value="TRNA-URIDINE AMINOCARBOXYPROPYLTRANSFERASE"/>
    <property type="match status" value="1"/>
</dbReference>
<dbReference type="SMART" id="SM01144">
    <property type="entry name" value="DTW"/>
    <property type="match status" value="1"/>
</dbReference>
<evidence type="ECO:0000313" key="7">
    <source>
        <dbReference type="Proteomes" id="UP000001062"/>
    </source>
</evidence>
<dbReference type="GO" id="GO:0008033">
    <property type="term" value="P:tRNA processing"/>
    <property type="evidence" value="ECO:0007669"/>
    <property type="project" value="UniProtKB-KW"/>
</dbReference>
<dbReference type="GO" id="GO:0016432">
    <property type="term" value="F:tRNA-uridine aminocarboxypropyltransferase activity"/>
    <property type="evidence" value="ECO:0007669"/>
    <property type="project" value="UniProtKB-EC"/>
</dbReference>
<protein>
    <recommendedName>
        <fullName evidence="1">tRNA-uridine aminocarboxypropyltransferase</fullName>
        <ecNumber evidence="1">2.5.1.25</ecNumber>
    </recommendedName>
</protein>
<accession>F2JZP5</accession>
<evidence type="ECO:0000259" key="5">
    <source>
        <dbReference type="SMART" id="SM01144"/>
    </source>
</evidence>
<keyword evidence="7" id="KW-1185">Reference proteome</keyword>
<dbReference type="KEGG" id="mme:Marme_1636"/>
<evidence type="ECO:0000313" key="6">
    <source>
        <dbReference type="EMBL" id="ADZ90899.1"/>
    </source>
</evidence>
<dbReference type="RefSeq" id="WP_013660804.1">
    <property type="nucleotide sequence ID" value="NC_015276.1"/>
</dbReference>
<dbReference type="Pfam" id="PF03942">
    <property type="entry name" value="DTW"/>
    <property type="match status" value="1"/>
</dbReference>
<evidence type="ECO:0000256" key="4">
    <source>
        <dbReference type="ARBA" id="ARBA00022694"/>
    </source>
</evidence>
<feature type="domain" description="DTW" evidence="5">
    <location>
        <begin position="30"/>
        <end position="228"/>
    </location>
</feature>
<dbReference type="EMBL" id="CP002583">
    <property type="protein sequence ID" value="ADZ90899.1"/>
    <property type="molecule type" value="Genomic_DNA"/>
</dbReference>
<evidence type="ECO:0000256" key="3">
    <source>
        <dbReference type="ARBA" id="ARBA00022691"/>
    </source>
</evidence>
<keyword evidence="4" id="KW-0819">tRNA processing</keyword>
<keyword evidence="3" id="KW-0949">S-adenosyl-L-methionine</keyword>
<reference evidence="6 7" key="1">
    <citation type="journal article" date="2012" name="Stand. Genomic Sci.">
        <title>Complete genome sequence of the melanogenic marine bacterium Marinomonas mediterranea type strain (MMB-1(T)).</title>
        <authorList>
            <person name="Lucas-Elio P."/>
            <person name="Goodwin L."/>
            <person name="Woyke T."/>
            <person name="Pitluck S."/>
            <person name="Nolan M."/>
            <person name="Kyrpides N.C."/>
            <person name="Detter J.C."/>
            <person name="Copeland A."/>
            <person name="Teshima H."/>
            <person name="Bruce D."/>
            <person name="Detter C."/>
            <person name="Tapia R."/>
            <person name="Han S."/>
            <person name="Land M.L."/>
            <person name="Ivanova N."/>
            <person name="Mikhailova N."/>
            <person name="Johnston A.W."/>
            <person name="Sanchez-Amat A."/>
        </authorList>
    </citation>
    <scope>NUCLEOTIDE SEQUENCE [LARGE SCALE GENOMIC DNA]</scope>
    <source>
        <strain evidence="7">ATCC 700492 / JCM 21426 / NBRC 103028 / MMB-1</strain>
    </source>
</reference>